<dbReference type="Gene3D" id="3.40.50.300">
    <property type="entry name" value="P-loop containing nucleotide triphosphate hydrolases"/>
    <property type="match status" value="1"/>
</dbReference>
<dbReference type="SUPFAM" id="SSF52540">
    <property type="entry name" value="P-loop containing nucleoside triphosphate hydrolases"/>
    <property type="match status" value="1"/>
</dbReference>
<dbReference type="PANTHER" id="PTHR30050">
    <property type="entry name" value="CHROMOSOMAL REPLICATION INITIATOR PROTEIN DNAA"/>
    <property type="match status" value="1"/>
</dbReference>
<dbReference type="PANTHER" id="PTHR30050:SF5">
    <property type="entry name" value="DNAA REGULATORY INACTIVATOR HDA"/>
    <property type="match status" value="1"/>
</dbReference>
<evidence type="ECO:0000313" key="2">
    <source>
        <dbReference type="EMBL" id="MDQ0315725.1"/>
    </source>
</evidence>
<dbReference type="EMBL" id="JAUSUL010000002">
    <property type="protein sequence ID" value="MDQ0315725.1"/>
    <property type="molecule type" value="Genomic_DNA"/>
</dbReference>
<dbReference type="AlphaFoldDB" id="A0AAE3VPE1"/>
<dbReference type="Proteomes" id="UP001229244">
    <property type="component" value="Unassembled WGS sequence"/>
</dbReference>
<sequence length="212" mass="23143">MGASNADAWAAIMAWPDWPHRTSLIIGAEGTGKTHLAAVWRERSGARIIGAGDLTDTDPVSLVQAGPLCVENCDRATLDEPVLFHLLNAVQAAGSHLLLTARIPPAEWRISTRDIASRLRAIPPLTIGVPEDELLERVLAKLFADRQLTVEPTVASYLVRRIERSFRAANRLVDLLDREALARRRPVTRRMAGEVLEAEGFGGDDDPDDTAS</sequence>
<gene>
    <name evidence="2" type="ORF">J2S73_002182</name>
</gene>
<evidence type="ECO:0000259" key="1">
    <source>
        <dbReference type="Pfam" id="PF22688"/>
    </source>
</evidence>
<organism evidence="2 3">
    <name type="scientific">Amorphus orientalis</name>
    <dbReference type="NCBI Taxonomy" id="649198"/>
    <lineage>
        <taxon>Bacteria</taxon>
        <taxon>Pseudomonadati</taxon>
        <taxon>Pseudomonadota</taxon>
        <taxon>Alphaproteobacteria</taxon>
        <taxon>Hyphomicrobiales</taxon>
        <taxon>Amorphaceae</taxon>
        <taxon>Amorphus</taxon>
    </lineage>
</organism>
<dbReference type="GO" id="GO:0003688">
    <property type="term" value="F:DNA replication origin binding"/>
    <property type="evidence" value="ECO:0007669"/>
    <property type="project" value="TreeGrafter"/>
</dbReference>
<reference evidence="2" key="1">
    <citation type="submission" date="2023-07" db="EMBL/GenBank/DDBJ databases">
        <title>Genomic Encyclopedia of Type Strains, Phase IV (KMG-IV): sequencing the most valuable type-strain genomes for metagenomic binning, comparative biology and taxonomic classification.</title>
        <authorList>
            <person name="Goeker M."/>
        </authorList>
    </citation>
    <scope>NUCLEOTIDE SEQUENCE</scope>
    <source>
        <strain evidence="2">DSM 21202</strain>
    </source>
</reference>
<keyword evidence="3" id="KW-1185">Reference proteome</keyword>
<feature type="domain" description="Hda lid" evidence="1">
    <location>
        <begin position="139"/>
        <end position="188"/>
    </location>
</feature>
<accession>A0AAE3VPE1</accession>
<dbReference type="InterPro" id="IPR027417">
    <property type="entry name" value="P-loop_NTPase"/>
</dbReference>
<dbReference type="GO" id="GO:0006270">
    <property type="term" value="P:DNA replication initiation"/>
    <property type="evidence" value="ECO:0007669"/>
    <property type="project" value="TreeGrafter"/>
</dbReference>
<comment type="caution">
    <text evidence="2">The sequence shown here is derived from an EMBL/GenBank/DDBJ whole genome shotgun (WGS) entry which is preliminary data.</text>
</comment>
<name>A0AAE3VPE1_9HYPH</name>
<protein>
    <submittedName>
        <fullName evidence="2">Chromosomal replication initiation ATPase DnaA</fullName>
    </submittedName>
</protein>
<dbReference type="InterPro" id="IPR055199">
    <property type="entry name" value="Hda_lid"/>
</dbReference>
<dbReference type="Gene3D" id="1.10.8.60">
    <property type="match status" value="1"/>
</dbReference>
<evidence type="ECO:0000313" key="3">
    <source>
        <dbReference type="Proteomes" id="UP001229244"/>
    </source>
</evidence>
<proteinExistence type="predicted"/>
<dbReference type="GO" id="GO:0005886">
    <property type="term" value="C:plasma membrane"/>
    <property type="evidence" value="ECO:0007669"/>
    <property type="project" value="TreeGrafter"/>
</dbReference>
<dbReference type="Pfam" id="PF22688">
    <property type="entry name" value="Hda_lid"/>
    <property type="match status" value="1"/>
</dbReference>
<dbReference type="RefSeq" id="WP_306885547.1">
    <property type="nucleotide sequence ID" value="NZ_JAUSUL010000002.1"/>
</dbReference>